<feature type="compositionally biased region" description="Polar residues" evidence="5">
    <location>
        <begin position="751"/>
        <end position="766"/>
    </location>
</feature>
<evidence type="ECO:0000256" key="3">
    <source>
        <dbReference type="ARBA" id="ARBA00023212"/>
    </source>
</evidence>
<feature type="compositionally biased region" description="Polar residues" evidence="5">
    <location>
        <begin position="416"/>
        <end position="441"/>
    </location>
</feature>
<evidence type="ECO:0000256" key="1">
    <source>
        <dbReference type="ARBA" id="ARBA00004245"/>
    </source>
</evidence>
<feature type="region of interest" description="Disordered" evidence="5">
    <location>
        <begin position="344"/>
        <end position="447"/>
    </location>
</feature>
<feature type="region of interest" description="Disordered" evidence="5">
    <location>
        <begin position="749"/>
        <end position="807"/>
    </location>
</feature>
<evidence type="ECO:0000313" key="8">
    <source>
        <dbReference type="Proteomes" id="UP000694941"/>
    </source>
</evidence>
<comment type="similarity">
    <text evidence="4">Belongs to the GAS2 family.</text>
</comment>
<dbReference type="InterPro" id="IPR001715">
    <property type="entry name" value="CH_dom"/>
</dbReference>
<organism evidence="8 9">
    <name type="scientific">Limulus polyphemus</name>
    <name type="common">Atlantic horseshoe crab</name>
    <dbReference type="NCBI Taxonomy" id="6850"/>
    <lineage>
        <taxon>Eukaryota</taxon>
        <taxon>Metazoa</taxon>
        <taxon>Ecdysozoa</taxon>
        <taxon>Arthropoda</taxon>
        <taxon>Chelicerata</taxon>
        <taxon>Merostomata</taxon>
        <taxon>Xiphosura</taxon>
        <taxon>Limulidae</taxon>
        <taxon>Limulus</taxon>
    </lineage>
</organism>
<comment type="subcellular location">
    <subcellularLocation>
        <location evidence="1">Cytoplasm</location>
        <location evidence="1">Cytoskeleton</location>
    </subcellularLocation>
</comment>
<protein>
    <submittedName>
        <fullName evidence="9">GAS2-like protein pickled eggs</fullName>
    </submittedName>
</protein>
<keyword evidence="3" id="KW-0206">Cytoskeleton</keyword>
<dbReference type="Pfam" id="PF00307">
    <property type="entry name" value="CH"/>
    <property type="match status" value="1"/>
</dbReference>
<dbReference type="Gene3D" id="1.10.418.10">
    <property type="entry name" value="Calponin-like domain"/>
    <property type="match status" value="1"/>
</dbReference>
<feature type="compositionally biased region" description="Polar residues" evidence="5">
    <location>
        <begin position="585"/>
        <end position="629"/>
    </location>
</feature>
<evidence type="ECO:0000259" key="7">
    <source>
        <dbReference type="PROSITE" id="PS51460"/>
    </source>
</evidence>
<reference evidence="9" key="1">
    <citation type="submission" date="2025-08" db="UniProtKB">
        <authorList>
            <consortium name="RefSeq"/>
        </authorList>
    </citation>
    <scope>IDENTIFICATION</scope>
    <source>
        <tissue evidence="9">Muscle</tissue>
    </source>
</reference>
<feature type="region of interest" description="Disordered" evidence="5">
    <location>
        <begin position="585"/>
        <end position="636"/>
    </location>
</feature>
<dbReference type="SUPFAM" id="SSF143575">
    <property type="entry name" value="GAS2 domain-like"/>
    <property type="match status" value="1"/>
</dbReference>
<feature type="compositionally biased region" description="Polar residues" evidence="5">
    <location>
        <begin position="775"/>
        <end position="791"/>
    </location>
</feature>
<dbReference type="InterPro" id="IPR036534">
    <property type="entry name" value="GAR_dom_sf"/>
</dbReference>
<dbReference type="PROSITE" id="PS51460">
    <property type="entry name" value="GAR"/>
    <property type="match status" value="1"/>
</dbReference>
<dbReference type="Gene3D" id="3.30.920.20">
    <property type="entry name" value="Gas2-like domain"/>
    <property type="match status" value="1"/>
</dbReference>
<evidence type="ECO:0000259" key="6">
    <source>
        <dbReference type="PROSITE" id="PS50021"/>
    </source>
</evidence>
<feature type="region of interest" description="Disordered" evidence="5">
    <location>
        <begin position="193"/>
        <end position="212"/>
    </location>
</feature>
<dbReference type="CDD" id="cd21268">
    <property type="entry name" value="CH_GAS2L1_2"/>
    <property type="match status" value="1"/>
</dbReference>
<keyword evidence="2" id="KW-0963">Cytoplasm</keyword>
<dbReference type="InterPro" id="IPR036872">
    <property type="entry name" value="CH_dom_sf"/>
</dbReference>
<evidence type="ECO:0000256" key="2">
    <source>
        <dbReference type="ARBA" id="ARBA00022490"/>
    </source>
</evidence>
<feature type="compositionally biased region" description="Polar residues" evidence="5">
    <location>
        <begin position="344"/>
        <end position="360"/>
    </location>
</feature>
<feature type="region of interest" description="Disordered" evidence="5">
    <location>
        <begin position="535"/>
        <end position="570"/>
    </location>
</feature>
<sequence>MVKPETTVVNGQEDCGEGEVQVIHMEPRPFRPFKSSEEYLYAMKEDLADWLNNLYEININADNFMESLETGVLLCRHANHIVRTARKWGRSGQNELSVTVPDQDVVYRSNVQPRTFHARDNVSNFITWCTKLAIMDCLRFETDDLVLRKNEKSVILCLLEVARLGAKFGMLAPLLVQMEDEIDTELSKVDFDSDGHDADNDSDATSSCGVEDPPPQIITNDLRSLHERVVELLNRCTCPCQFPMVRVSEGKYRIGNTKILIFVRILRNHVMVRVGGGWDTLGHYLEKHDPCQCRIAHKTSSSTKVTLNPGKGGLPSVKVTYNRPPSYSSGQIDGLLTSSHQHVRTTTTVGQRDVGSSPNSYEIPPRGSSRSSHYSDDSTTSTTSPYFNSESPTPEMGQLADSSKPQFYLPGKRARTQPSIGTDSSSEFSEGESLTGSQIPSHTKKPSPRKVYYMFENLEESITTANLSRLYSSNAYDSGFSPESPETTLVMSGDDLGETKCFRKYKIKESIQSARPVSSKIITGSLSSIANIPSSKLRHTKKPTSADQVGKNTTIHYKSQSTENLDSRKYSKKLHTYQENSFSFYSSSQKGRQPLPDSNCTFSSLPRSYSQSSNMRESGSLLTRNSPGQLSYKPPTDFLTKLGAGSKAQAFRHCDSKHSVGPDFHHLPFVGSTALSPYKTITNLKIRSTESSLPNTYPTKTVFVASKMHTLLKDIDLYTDHQFLKEMQKFIDSYKDKKLKEDLGELEIQAPTDSISSTTAMTSSPNSEHRPNRRPNYTQPSPKIQLRTRQGSQGGSTKIPIPIWYNK</sequence>
<dbReference type="Pfam" id="PF02187">
    <property type="entry name" value="GAS2"/>
    <property type="match status" value="1"/>
</dbReference>
<dbReference type="SUPFAM" id="SSF47576">
    <property type="entry name" value="Calponin-homology domain, CH-domain"/>
    <property type="match status" value="1"/>
</dbReference>
<keyword evidence="8" id="KW-1185">Reference proteome</keyword>
<dbReference type="RefSeq" id="XP_013772608.2">
    <property type="nucleotide sequence ID" value="XM_013917154.2"/>
</dbReference>
<feature type="compositionally biased region" description="Polar residues" evidence="5">
    <location>
        <begin position="543"/>
        <end position="564"/>
    </location>
</feature>
<gene>
    <name evidence="9" type="primary">LOC106457707</name>
</gene>
<dbReference type="SMART" id="SM00033">
    <property type="entry name" value="CH"/>
    <property type="match status" value="1"/>
</dbReference>
<dbReference type="InterPro" id="IPR003108">
    <property type="entry name" value="GAR_dom"/>
</dbReference>
<dbReference type="Proteomes" id="UP000694941">
    <property type="component" value="Unplaced"/>
</dbReference>
<name>A0ABM1B122_LIMPO</name>
<dbReference type="PANTHER" id="PTHR46756">
    <property type="entry name" value="TRANSGELIN"/>
    <property type="match status" value="1"/>
</dbReference>
<dbReference type="PROSITE" id="PS50021">
    <property type="entry name" value="CH"/>
    <property type="match status" value="1"/>
</dbReference>
<evidence type="ECO:0000313" key="9">
    <source>
        <dbReference type="RefSeq" id="XP_013772608.2"/>
    </source>
</evidence>
<feature type="domain" description="GAR" evidence="7">
    <location>
        <begin position="220"/>
        <end position="292"/>
    </location>
</feature>
<feature type="compositionally biased region" description="Low complexity" evidence="5">
    <location>
        <begin position="368"/>
        <end position="384"/>
    </location>
</feature>
<feature type="domain" description="Calponin-homology (CH)" evidence="6">
    <location>
        <begin position="41"/>
        <end position="166"/>
    </location>
</feature>
<proteinExistence type="inferred from homology"/>
<accession>A0ABM1B122</accession>
<evidence type="ECO:0000256" key="4">
    <source>
        <dbReference type="ARBA" id="ARBA00038441"/>
    </source>
</evidence>
<dbReference type="GeneID" id="106457707"/>
<dbReference type="SMART" id="SM00243">
    <property type="entry name" value="GAS2"/>
    <property type="match status" value="1"/>
</dbReference>
<evidence type="ECO:0000256" key="5">
    <source>
        <dbReference type="SAM" id="MobiDB-lite"/>
    </source>
</evidence>
<dbReference type="PANTHER" id="PTHR46756:SF18">
    <property type="entry name" value="GAS2-LIKE PROTEIN PICKLED EGGS"/>
    <property type="match status" value="1"/>
</dbReference>